<organism evidence="4 5">
    <name type="scientific">Pilimelia terevasa</name>
    <dbReference type="NCBI Taxonomy" id="53372"/>
    <lineage>
        <taxon>Bacteria</taxon>
        <taxon>Bacillati</taxon>
        <taxon>Actinomycetota</taxon>
        <taxon>Actinomycetes</taxon>
        <taxon>Micromonosporales</taxon>
        <taxon>Micromonosporaceae</taxon>
        <taxon>Pilimelia</taxon>
    </lineage>
</organism>
<dbReference type="SUPFAM" id="SSF52540">
    <property type="entry name" value="P-loop containing nucleoside triphosphate hydrolases"/>
    <property type="match status" value="1"/>
</dbReference>
<dbReference type="GO" id="GO:0016887">
    <property type="term" value="F:ATP hydrolysis activity"/>
    <property type="evidence" value="ECO:0007669"/>
    <property type="project" value="InterPro"/>
</dbReference>
<dbReference type="PANTHER" id="PTHR30486">
    <property type="entry name" value="TWITCHING MOTILITY PROTEIN PILT"/>
    <property type="match status" value="1"/>
</dbReference>
<proteinExistence type="inferred from homology"/>
<dbReference type="InterPro" id="IPR001482">
    <property type="entry name" value="T2SS/T4SS_dom"/>
</dbReference>
<feature type="region of interest" description="Disordered" evidence="2">
    <location>
        <begin position="1"/>
        <end position="48"/>
    </location>
</feature>
<evidence type="ECO:0000256" key="2">
    <source>
        <dbReference type="SAM" id="MobiDB-lite"/>
    </source>
</evidence>
<dbReference type="RefSeq" id="WP_189115127.1">
    <property type="nucleotide sequence ID" value="NZ_BMQC01000011.1"/>
</dbReference>
<reference evidence="4" key="1">
    <citation type="journal article" date="2014" name="Int. J. Syst. Evol. Microbiol.">
        <title>Complete genome sequence of Corynebacterium casei LMG S-19264T (=DSM 44701T), isolated from a smear-ripened cheese.</title>
        <authorList>
            <consortium name="US DOE Joint Genome Institute (JGI-PGF)"/>
            <person name="Walter F."/>
            <person name="Albersmeier A."/>
            <person name="Kalinowski J."/>
            <person name="Ruckert C."/>
        </authorList>
    </citation>
    <scope>NUCLEOTIDE SEQUENCE</scope>
    <source>
        <strain evidence="4">JCM 3091</strain>
    </source>
</reference>
<accession>A0A8J3BP15</accession>
<dbReference type="AlphaFoldDB" id="A0A8J3BP15"/>
<evidence type="ECO:0000259" key="3">
    <source>
        <dbReference type="Pfam" id="PF00437"/>
    </source>
</evidence>
<dbReference type="InterPro" id="IPR050921">
    <property type="entry name" value="T4SS_GSP_E_ATPase"/>
</dbReference>
<dbReference type="CDD" id="cd01130">
    <property type="entry name" value="VirB11-like_ATPase"/>
    <property type="match status" value="1"/>
</dbReference>
<dbReference type="Pfam" id="PF00437">
    <property type="entry name" value="T2SSE"/>
    <property type="match status" value="1"/>
</dbReference>
<dbReference type="InterPro" id="IPR027417">
    <property type="entry name" value="P-loop_NTPase"/>
</dbReference>
<dbReference type="PANTHER" id="PTHR30486:SF6">
    <property type="entry name" value="TYPE IV PILUS RETRACTATION ATPASE PILT"/>
    <property type="match status" value="1"/>
</dbReference>
<feature type="domain" description="Bacterial type II secretion system protein E" evidence="3">
    <location>
        <begin position="221"/>
        <end position="423"/>
    </location>
</feature>
<reference evidence="4" key="2">
    <citation type="submission" date="2020-09" db="EMBL/GenBank/DDBJ databases">
        <authorList>
            <person name="Sun Q."/>
            <person name="Ohkuma M."/>
        </authorList>
    </citation>
    <scope>NUCLEOTIDE SEQUENCE</scope>
    <source>
        <strain evidence="4">JCM 3091</strain>
    </source>
</reference>
<evidence type="ECO:0000256" key="1">
    <source>
        <dbReference type="ARBA" id="ARBA00006611"/>
    </source>
</evidence>
<feature type="compositionally biased region" description="Basic and acidic residues" evidence="2">
    <location>
        <begin position="29"/>
        <end position="46"/>
    </location>
</feature>
<protein>
    <submittedName>
        <fullName evidence="4">ATP/GTP-binding protein</fullName>
    </submittedName>
</protein>
<dbReference type="Gene3D" id="3.40.50.300">
    <property type="entry name" value="P-loop containing nucleotide triphosphate hydrolases"/>
    <property type="match status" value="1"/>
</dbReference>
<evidence type="ECO:0000313" key="4">
    <source>
        <dbReference type="EMBL" id="GGK36823.1"/>
    </source>
</evidence>
<sequence>MSGEVKPPWLTDSPPARANGDGSALSDAQADRHVPAPGPREPDHYRPGGVELVDYGLVRQLHERVVREQAAILHAAGSNDPVAVAENERIVTRVVAGWVDEQRRHRLITPAHEDALLAAVLAEVAGLGRLQRLLDDPGIENVTILGCDGVRVEYRDGRIGTAPAVADSDEDLIALVANLARRAADSGSTERSLSPSQPMLDLQLKDGSRLTAIYQVSQRPVVVIRRHGALAVTLRDLVGPRYDMLDPLLVDFLIAAMAARLNVLVAGWPGAGKTTLVRALASEIPRHEWFVTMEESRELGLHTTGAHPWAVSLEAREGHGDLGVGGRPVGEITLDDMIPLSLRLNTSRVIVGEVRSREIVAMLQAMGTTGGSLATIHARGPQLVMDRVVELVLAHRGEHSVQRAFRQVAGAIDLIVYVELIDETAIGGRKHRFVSHVLEVDGLYPDGEGVRTTTVFGPADGLSGRAVPQHLPERHFTRLQRVGYDPHLLNHHRGVGRWPRRLDTIVRGR</sequence>
<dbReference type="Proteomes" id="UP000662200">
    <property type="component" value="Unassembled WGS sequence"/>
</dbReference>
<dbReference type="Gene3D" id="3.30.450.380">
    <property type="match status" value="1"/>
</dbReference>
<evidence type="ECO:0000313" key="5">
    <source>
        <dbReference type="Proteomes" id="UP000662200"/>
    </source>
</evidence>
<name>A0A8J3BP15_9ACTN</name>
<comment type="caution">
    <text evidence="4">The sequence shown here is derived from an EMBL/GenBank/DDBJ whole genome shotgun (WGS) entry which is preliminary data.</text>
</comment>
<dbReference type="EMBL" id="BMQC01000011">
    <property type="protein sequence ID" value="GGK36823.1"/>
    <property type="molecule type" value="Genomic_DNA"/>
</dbReference>
<gene>
    <name evidence="4" type="ORF">GCM10010124_31880</name>
</gene>
<keyword evidence="5" id="KW-1185">Reference proteome</keyword>
<comment type="similarity">
    <text evidence="1">Belongs to the GSP E family.</text>
</comment>